<dbReference type="SUPFAM" id="SSF54593">
    <property type="entry name" value="Glyoxalase/Bleomycin resistance protein/Dihydroxybiphenyl dioxygenase"/>
    <property type="match status" value="1"/>
</dbReference>
<evidence type="ECO:0000313" key="2">
    <source>
        <dbReference type="EMBL" id="MBM9477425.1"/>
    </source>
</evidence>
<accession>A0A938YGT8</accession>
<dbReference type="InterPro" id="IPR041581">
    <property type="entry name" value="Glyoxalase_6"/>
</dbReference>
<reference evidence="2" key="1">
    <citation type="submission" date="2021-01" db="EMBL/GenBank/DDBJ databases">
        <title>KCTC 19127 draft genome.</title>
        <authorList>
            <person name="An D."/>
        </authorList>
    </citation>
    <scope>NUCLEOTIDE SEQUENCE</scope>
    <source>
        <strain evidence="2">KCTC 19127</strain>
    </source>
</reference>
<protein>
    <submittedName>
        <fullName evidence="2">VOC family protein</fullName>
    </submittedName>
</protein>
<feature type="domain" description="VOC" evidence="1">
    <location>
        <begin position="10"/>
        <end position="134"/>
    </location>
</feature>
<evidence type="ECO:0000259" key="1">
    <source>
        <dbReference type="PROSITE" id="PS51819"/>
    </source>
</evidence>
<dbReference type="AlphaFoldDB" id="A0A938YGT8"/>
<proteinExistence type="predicted"/>
<dbReference type="InterPro" id="IPR037523">
    <property type="entry name" value="VOC_core"/>
</dbReference>
<keyword evidence="3" id="KW-1185">Reference proteome</keyword>
<dbReference type="PROSITE" id="PS51819">
    <property type="entry name" value="VOC"/>
    <property type="match status" value="1"/>
</dbReference>
<dbReference type="Proteomes" id="UP000663801">
    <property type="component" value="Unassembled WGS sequence"/>
</dbReference>
<dbReference type="Pfam" id="PF18029">
    <property type="entry name" value="Glyoxalase_6"/>
    <property type="match status" value="1"/>
</dbReference>
<organism evidence="2 3">
    <name type="scientific">Nakamurella flavida</name>
    <dbReference type="NCBI Taxonomy" id="363630"/>
    <lineage>
        <taxon>Bacteria</taxon>
        <taxon>Bacillati</taxon>
        <taxon>Actinomycetota</taxon>
        <taxon>Actinomycetes</taxon>
        <taxon>Nakamurellales</taxon>
        <taxon>Nakamurellaceae</taxon>
        <taxon>Nakamurella</taxon>
    </lineage>
</organism>
<sequence length="154" mass="16564">MTEPRVQQLRVVVVAETDQDYEAAVAFYSDALGLAESAAFAEGGDDRVVILDAGRATLEIASPAHHRAIDRVEAEGRPSPRIRLAFEVQDTAGCTRELAGAGADVVAEPVMTPWRSINARLAAPAGLQITLFQETESAEVRAARTGFTRESERD</sequence>
<gene>
    <name evidence="2" type="ORF">JL107_13330</name>
</gene>
<dbReference type="RefSeq" id="WP_205257530.1">
    <property type="nucleotide sequence ID" value="NZ_BAAAPV010000003.1"/>
</dbReference>
<dbReference type="InterPro" id="IPR029068">
    <property type="entry name" value="Glyas_Bleomycin-R_OHBP_Dase"/>
</dbReference>
<comment type="caution">
    <text evidence="2">The sequence shown here is derived from an EMBL/GenBank/DDBJ whole genome shotgun (WGS) entry which is preliminary data.</text>
</comment>
<name>A0A938YGT8_9ACTN</name>
<dbReference type="Gene3D" id="3.10.180.10">
    <property type="entry name" value="2,3-Dihydroxybiphenyl 1,2-Dioxygenase, domain 1"/>
    <property type="match status" value="1"/>
</dbReference>
<dbReference type="EMBL" id="JAERWL010000010">
    <property type="protein sequence ID" value="MBM9477425.1"/>
    <property type="molecule type" value="Genomic_DNA"/>
</dbReference>
<evidence type="ECO:0000313" key="3">
    <source>
        <dbReference type="Proteomes" id="UP000663801"/>
    </source>
</evidence>